<evidence type="ECO:0000313" key="9">
    <source>
        <dbReference type="EMBL" id="KAJ3685621.1"/>
    </source>
</evidence>
<reference evidence="9 10" key="1">
    <citation type="journal article" date="2022" name="Cell">
        <title>Repeat-based holocentromeres influence genome architecture and karyotype evolution.</title>
        <authorList>
            <person name="Hofstatter P.G."/>
            <person name="Thangavel G."/>
            <person name="Lux T."/>
            <person name="Neumann P."/>
            <person name="Vondrak T."/>
            <person name="Novak P."/>
            <person name="Zhang M."/>
            <person name="Costa L."/>
            <person name="Castellani M."/>
            <person name="Scott A."/>
            <person name="Toegelov H."/>
            <person name="Fuchs J."/>
            <person name="Mata-Sucre Y."/>
            <person name="Dias Y."/>
            <person name="Vanzela A.L.L."/>
            <person name="Huettel B."/>
            <person name="Almeida C.C.S."/>
            <person name="Simkova H."/>
            <person name="Souza G."/>
            <person name="Pedrosa-Harand A."/>
            <person name="Macas J."/>
            <person name="Mayer K.F.X."/>
            <person name="Houben A."/>
            <person name="Marques A."/>
        </authorList>
    </citation>
    <scope>NUCLEOTIDE SEQUENCE [LARGE SCALE GENOMIC DNA]</scope>
    <source>
        <strain evidence="9">RhyTen1mFocal</strain>
    </source>
</reference>
<feature type="transmembrane region" description="Helical" evidence="7">
    <location>
        <begin position="99"/>
        <end position="119"/>
    </location>
</feature>
<comment type="subcellular location">
    <subcellularLocation>
        <location evidence="7">Membrane</location>
        <topology evidence="7">Multi-pass membrane protein</topology>
    </subcellularLocation>
</comment>
<evidence type="ECO:0000256" key="4">
    <source>
        <dbReference type="ARBA" id="ARBA00022989"/>
    </source>
</evidence>
<dbReference type="EMBL" id="JAMRDG010000002">
    <property type="protein sequence ID" value="KAJ3685621.1"/>
    <property type="molecule type" value="Genomic_DNA"/>
</dbReference>
<dbReference type="GO" id="GO:0005886">
    <property type="term" value="C:plasma membrane"/>
    <property type="evidence" value="ECO:0007669"/>
    <property type="project" value="TreeGrafter"/>
</dbReference>
<feature type="transmembrane region" description="Helical" evidence="7">
    <location>
        <begin position="125"/>
        <end position="143"/>
    </location>
</feature>
<comment type="similarity">
    <text evidence="1 7">Belongs to the copper transporter (Ctr) (TC 1.A.56) family. SLC31A subfamily.</text>
</comment>
<keyword evidence="7" id="KW-0406">Ion transport</keyword>
<evidence type="ECO:0000256" key="5">
    <source>
        <dbReference type="ARBA" id="ARBA00023008"/>
    </source>
</evidence>
<gene>
    <name evidence="9" type="ORF">LUZ61_014785</name>
</gene>
<evidence type="ECO:0000256" key="1">
    <source>
        <dbReference type="ARBA" id="ARBA00006921"/>
    </source>
</evidence>
<keyword evidence="3 7" id="KW-0187">Copper transport</keyword>
<keyword evidence="7" id="KW-0813">Transport</keyword>
<feature type="transmembrane region" description="Helical" evidence="7">
    <location>
        <begin position="64"/>
        <end position="87"/>
    </location>
</feature>
<dbReference type="AlphaFoldDB" id="A0AAD5WBP0"/>
<comment type="caution">
    <text evidence="9">The sequence shown here is derived from an EMBL/GenBank/DDBJ whole genome shotgun (WGS) entry which is preliminary data.</text>
</comment>
<dbReference type="Proteomes" id="UP001210211">
    <property type="component" value="Unassembled WGS sequence"/>
</dbReference>
<sequence length="165" mass="17509">MNGMGDGDGNGMGSMTMTPPSSPMPMSVGNHDQGHGSGMMMHMTFFWGKDTLVIFPGWPGNAGIGMYLLSILFVLIMAALAEALSAVSNRFSQSDKTASNAVMLTAIHTLRMGVAYLVMLAVMSFNVGVFLAALAGHAIGFFLGRSGFFSRYRTGDLEAHTTTNK</sequence>
<proteinExistence type="inferred from homology"/>
<accession>A0AAD5WBP0</accession>
<name>A0AAD5WBP0_9POAL</name>
<evidence type="ECO:0000256" key="8">
    <source>
        <dbReference type="SAM" id="MobiDB-lite"/>
    </source>
</evidence>
<keyword evidence="6 7" id="KW-0472">Membrane</keyword>
<protein>
    <recommendedName>
        <fullName evidence="7">Copper transport protein</fullName>
    </recommendedName>
</protein>
<keyword evidence="10" id="KW-1185">Reference proteome</keyword>
<evidence type="ECO:0000256" key="7">
    <source>
        <dbReference type="RuleBase" id="RU367022"/>
    </source>
</evidence>
<dbReference type="PANTHER" id="PTHR12483:SF42">
    <property type="entry name" value="COPPER TRANSPORTER 4"/>
    <property type="match status" value="1"/>
</dbReference>
<dbReference type="Pfam" id="PF04145">
    <property type="entry name" value="Ctr"/>
    <property type="match status" value="1"/>
</dbReference>
<evidence type="ECO:0000256" key="3">
    <source>
        <dbReference type="ARBA" id="ARBA00022796"/>
    </source>
</evidence>
<feature type="compositionally biased region" description="Gly residues" evidence="8">
    <location>
        <begin position="1"/>
        <end position="12"/>
    </location>
</feature>
<feature type="compositionally biased region" description="Low complexity" evidence="8">
    <location>
        <begin position="13"/>
        <end position="26"/>
    </location>
</feature>
<keyword evidence="4 7" id="KW-1133">Transmembrane helix</keyword>
<evidence type="ECO:0000256" key="6">
    <source>
        <dbReference type="ARBA" id="ARBA00023136"/>
    </source>
</evidence>
<dbReference type="InterPro" id="IPR007274">
    <property type="entry name" value="Cop_transporter"/>
</dbReference>
<feature type="region of interest" description="Disordered" evidence="8">
    <location>
        <begin position="1"/>
        <end position="26"/>
    </location>
</feature>
<dbReference type="PANTHER" id="PTHR12483">
    <property type="entry name" value="SOLUTE CARRIER FAMILY 31 COPPER TRANSPORTERS"/>
    <property type="match status" value="1"/>
</dbReference>
<organism evidence="9 10">
    <name type="scientific">Rhynchospora tenuis</name>
    <dbReference type="NCBI Taxonomy" id="198213"/>
    <lineage>
        <taxon>Eukaryota</taxon>
        <taxon>Viridiplantae</taxon>
        <taxon>Streptophyta</taxon>
        <taxon>Embryophyta</taxon>
        <taxon>Tracheophyta</taxon>
        <taxon>Spermatophyta</taxon>
        <taxon>Magnoliopsida</taxon>
        <taxon>Liliopsida</taxon>
        <taxon>Poales</taxon>
        <taxon>Cyperaceae</taxon>
        <taxon>Cyperoideae</taxon>
        <taxon>Rhynchosporeae</taxon>
        <taxon>Rhynchospora</taxon>
    </lineage>
</organism>
<keyword evidence="5 7" id="KW-0186">Copper</keyword>
<evidence type="ECO:0000256" key="2">
    <source>
        <dbReference type="ARBA" id="ARBA00022692"/>
    </source>
</evidence>
<evidence type="ECO:0000313" key="10">
    <source>
        <dbReference type="Proteomes" id="UP001210211"/>
    </source>
</evidence>
<keyword evidence="2 7" id="KW-0812">Transmembrane</keyword>
<dbReference type="GO" id="GO:0005375">
    <property type="term" value="F:copper ion transmembrane transporter activity"/>
    <property type="evidence" value="ECO:0007669"/>
    <property type="project" value="UniProtKB-UniRule"/>
</dbReference>